<dbReference type="Proteomes" id="UP000250443">
    <property type="component" value="Unassembled WGS sequence"/>
</dbReference>
<dbReference type="EC" id="1.10.3.-" evidence="9"/>
<accession>A0A2X2C215</accession>
<keyword evidence="4 7" id="KW-0812">Transmembrane</keyword>
<dbReference type="Pfam" id="PF02322">
    <property type="entry name" value="Cyt_bd_oxida_II"/>
    <property type="match status" value="1"/>
</dbReference>
<dbReference type="NCBIfam" id="TIGR00203">
    <property type="entry name" value="cydB"/>
    <property type="match status" value="1"/>
</dbReference>
<feature type="transmembrane region" description="Helical" evidence="7">
    <location>
        <begin position="87"/>
        <end position="104"/>
    </location>
</feature>
<proteinExistence type="inferred from homology"/>
<dbReference type="GO" id="GO:0016682">
    <property type="term" value="F:oxidoreductase activity, acting on diphenols and related substances as donors, oxygen as acceptor"/>
    <property type="evidence" value="ECO:0007669"/>
    <property type="project" value="TreeGrafter"/>
</dbReference>
<feature type="transmembrane region" description="Helical" evidence="7">
    <location>
        <begin position="124"/>
        <end position="143"/>
    </location>
</feature>
<evidence type="ECO:0000256" key="1">
    <source>
        <dbReference type="ARBA" id="ARBA00004651"/>
    </source>
</evidence>
<dbReference type="GO" id="GO:0070069">
    <property type="term" value="C:cytochrome complex"/>
    <property type="evidence" value="ECO:0007669"/>
    <property type="project" value="TreeGrafter"/>
</dbReference>
<protein>
    <submittedName>
        <fullName evidence="8">Cytochrome d ubiquinol oxidase subunit II</fullName>
    </submittedName>
    <submittedName>
        <fullName evidence="9">Cytochrome d ubiquinol oxidase, subunit II</fullName>
        <ecNumber evidence="9">1.10.3.-</ecNumber>
    </submittedName>
</protein>
<evidence type="ECO:0000256" key="2">
    <source>
        <dbReference type="ARBA" id="ARBA00007543"/>
    </source>
</evidence>
<dbReference type="GO" id="GO:0009055">
    <property type="term" value="F:electron transfer activity"/>
    <property type="evidence" value="ECO:0007669"/>
    <property type="project" value="TreeGrafter"/>
</dbReference>
<evidence type="ECO:0000313" key="10">
    <source>
        <dbReference type="Proteomes" id="UP000250443"/>
    </source>
</evidence>
<feature type="transmembrane region" description="Helical" evidence="7">
    <location>
        <begin position="163"/>
        <end position="183"/>
    </location>
</feature>
<evidence type="ECO:0000256" key="3">
    <source>
        <dbReference type="ARBA" id="ARBA00022475"/>
    </source>
</evidence>
<feature type="transmembrane region" description="Helical" evidence="7">
    <location>
        <begin position="306"/>
        <end position="330"/>
    </location>
</feature>
<dbReference type="InterPro" id="IPR003317">
    <property type="entry name" value="Cyt-d_oxidase_su2"/>
</dbReference>
<keyword evidence="9" id="KW-0560">Oxidoreductase</keyword>
<evidence type="ECO:0000256" key="7">
    <source>
        <dbReference type="SAM" id="Phobius"/>
    </source>
</evidence>
<keyword evidence="5 7" id="KW-1133">Transmembrane helix</keyword>
<name>A0A2X2C215_PSELU</name>
<keyword evidence="3" id="KW-1003">Cell membrane</keyword>
<evidence type="ECO:0000313" key="9">
    <source>
        <dbReference type="EMBL" id="SPZ02742.1"/>
    </source>
</evidence>
<comment type="subcellular location">
    <subcellularLocation>
        <location evidence="1">Cell membrane</location>
        <topology evidence="1">Multi-pass membrane protein</topology>
    </subcellularLocation>
</comment>
<gene>
    <name evidence="9" type="primary">cydB_2</name>
    <name evidence="8" type="synonym">cydB</name>
    <name evidence="8" type="ORF">IRZ65_02480</name>
    <name evidence="9" type="ORF">NCTC11842_00779</name>
</gene>
<evidence type="ECO:0000256" key="4">
    <source>
        <dbReference type="ARBA" id="ARBA00022692"/>
    </source>
</evidence>
<evidence type="ECO:0000313" key="8">
    <source>
        <dbReference type="EMBL" id="MBF8639548.1"/>
    </source>
</evidence>
<dbReference type="PIRSF" id="PIRSF000267">
    <property type="entry name" value="Cyt_oxidse_sub2"/>
    <property type="match status" value="1"/>
</dbReference>
<dbReference type="PANTHER" id="PTHR43141:SF4">
    <property type="entry name" value="CYTOCHROME BD2 SUBUNIT II"/>
    <property type="match status" value="1"/>
</dbReference>
<feature type="transmembrane region" description="Helical" evidence="7">
    <location>
        <begin position="12"/>
        <end position="42"/>
    </location>
</feature>
<dbReference type="AlphaFoldDB" id="A0A2X2C215"/>
<feature type="transmembrane region" description="Helical" evidence="7">
    <location>
        <begin position="265"/>
        <end position="286"/>
    </location>
</feature>
<dbReference type="EMBL" id="UAUF01000008">
    <property type="protein sequence ID" value="SPZ02742.1"/>
    <property type="molecule type" value="Genomic_DNA"/>
</dbReference>
<evidence type="ECO:0000256" key="6">
    <source>
        <dbReference type="ARBA" id="ARBA00023136"/>
    </source>
</evidence>
<dbReference type="Proteomes" id="UP000626180">
    <property type="component" value="Unassembled WGS sequence"/>
</dbReference>
<dbReference type="RefSeq" id="WP_010797144.1">
    <property type="nucleotide sequence ID" value="NZ_CP069262.1"/>
</dbReference>
<dbReference type="EMBL" id="JADMCD010000001">
    <property type="protein sequence ID" value="MBF8639548.1"/>
    <property type="molecule type" value="Genomic_DNA"/>
</dbReference>
<sequence length="341" mass="37909">MASGIVGIDLALIWAVVIIFSLMMYVVMDGFDLGIGILFPFVKGKEERDVMMNTVAPIWDGNETWLVLGGAGLYGAFPLAYGVILPALYLPLIFMLIGLIFRGVAFEFRFKVQEGKEGLWDKSFIFGSLLATFCQGVALGAFIDGFHVENRQYAGGSLDWLTPFSVFCGFGLIAAYALLGSTWLIMKTEGPLQASMRRMTKPLVLLLLLFIVAVSLWTPLSHDAISQRWFTMPNLFWFLPVPILVLVTVVFLLRAILKEEAHVSPFVLTLILIFLGYSGLGISLWPNIIPPAISIWEASSPPQSQLFLLIGTLFIIPITLMYTAWGYYVFRGKVRTGEGYH</sequence>
<keyword evidence="11" id="KW-1185">Reference proteome</keyword>
<dbReference type="GO" id="GO:0019646">
    <property type="term" value="P:aerobic electron transport chain"/>
    <property type="evidence" value="ECO:0007669"/>
    <property type="project" value="TreeGrafter"/>
</dbReference>
<reference evidence="9 10" key="1">
    <citation type="submission" date="2018-06" db="EMBL/GenBank/DDBJ databases">
        <authorList>
            <consortium name="Pathogen Informatics"/>
            <person name="Doyle S."/>
        </authorList>
    </citation>
    <scope>NUCLEOTIDE SEQUENCE [LARGE SCALE GENOMIC DNA]</scope>
    <source>
        <strain evidence="9 10">NCTC11842</strain>
    </source>
</reference>
<evidence type="ECO:0000313" key="11">
    <source>
        <dbReference type="Proteomes" id="UP000626180"/>
    </source>
</evidence>
<comment type="similarity">
    <text evidence="2">Belongs to the cytochrome ubiquinol oxidase subunit 2 family.</text>
</comment>
<reference evidence="8 11" key="2">
    <citation type="submission" date="2020-10" db="EMBL/GenBank/DDBJ databases">
        <title>Genome sequences of Pseudomonas isolates.</title>
        <authorList>
            <person name="Wessels L."/>
            <person name="Reich F."/>
            <person name="Hammerl J."/>
        </authorList>
    </citation>
    <scope>NUCLEOTIDE SEQUENCE [LARGE SCALE GENOMIC DNA]</scope>
    <source>
        <strain evidence="8 11">20-MO00624-0</strain>
    </source>
</reference>
<dbReference type="GO" id="GO:0005886">
    <property type="term" value="C:plasma membrane"/>
    <property type="evidence" value="ECO:0007669"/>
    <property type="project" value="UniProtKB-SubCell"/>
</dbReference>
<keyword evidence="6 7" id="KW-0472">Membrane</keyword>
<evidence type="ECO:0000256" key="5">
    <source>
        <dbReference type="ARBA" id="ARBA00022989"/>
    </source>
</evidence>
<dbReference type="PANTHER" id="PTHR43141">
    <property type="entry name" value="CYTOCHROME BD2 SUBUNIT II"/>
    <property type="match status" value="1"/>
</dbReference>
<organism evidence="9 10">
    <name type="scientific">Pseudomonas luteola</name>
    <dbReference type="NCBI Taxonomy" id="47886"/>
    <lineage>
        <taxon>Bacteria</taxon>
        <taxon>Pseudomonadati</taxon>
        <taxon>Pseudomonadota</taxon>
        <taxon>Gammaproteobacteria</taxon>
        <taxon>Pseudomonadales</taxon>
        <taxon>Pseudomonadaceae</taxon>
        <taxon>Pseudomonas</taxon>
    </lineage>
</organism>
<feature type="transmembrane region" description="Helical" evidence="7">
    <location>
        <begin position="203"/>
        <end position="220"/>
    </location>
</feature>
<feature type="transmembrane region" description="Helical" evidence="7">
    <location>
        <begin position="235"/>
        <end position="253"/>
    </location>
</feature>